<proteinExistence type="inferred from homology"/>
<comment type="catalytic activity">
    <reaction evidence="6">
        <text>pseudouridine(1915) in 23S rRNA + S-adenosyl-L-methionine = N(3)-methylpseudouridine(1915) in 23S rRNA + S-adenosyl-L-homocysteine + H(+)</text>
        <dbReference type="Rhea" id="RHEA:42752"/>
        <dbReference type="Rhea" id="RHEA-COMP:10221"/>
        <dbReference type="Rhea" id="RHEA-COMP:10222"/>
        <dbReference type="ChEBI" id="CHEBI:15378"/>
        <dbReference type="ChEBI" id="CHEBI:57856"/>
        <dbReference type="ChEBI" id="CHEBI:59789"/>
        <dbReference type="ChEBI" id="CHEBI:65314"/>
        <dbReference type="ChEBI" id="CHEBI:74486"/>
        <dbReference type="EC" id="2.1.1.177"/>
    </reaction>
</comment>
<feature type="binding site" evidence="6">
    <location>
        <position position="108"/>
    </location>
    <ligand>
        <name>S-adenosyl-L-methionine</name>
        <dbReference type="ChEBI" id="CHEBI:59789"/>
    </ligand>
</feature>
<name>E0NKR1_9FIRM</name>
<keyword evidence="2 6" id="KW-0489">Methyltransferase</keyword>
<evidence type="ECO:0000256" key="6">
    <source>
        <dbReference type="HAMAP-Rule" id="MF_00658"/>
    </source>
</evidence>
<feature type="binding site" evidence="6">
    <location>
        <begin position="127"/>
        <end position="132"/>
    </location>
    <ligand>
        <name>S-adenosyl-L-methionine</name>
        <dbReference type="ChEBI" id="CHEBI:59789"/>
    </ligand>
</feature>
<comment type="similarity">
    <text evidence="5 6">Belongs to the RNA methyltransferase RlmH family.</text>
</comment>
<dbReference type="GO" id="GO:0070038">
    <property type="term" value="F:rRNA (pseudouridine-N3-)-methyltransferase activity"/>
    <property type="evidence" value="ECO:0007669"/>
    <property type="project" value="UniProtKB-UniRule"/>
</dbReference>
<reference evidence="7 8" key="1">
    <citation type="submission" date="2010-07" db="EMBL/GenBank/DDBJ databases">
        <authorList>
            <person name="Muzny D."/>
            <person name="Qin X."/>
            <person name="Deng J."/>
            <person name="Jiang H."/>
            <person name="Liu Y."/>
            <person name="Qu J."/>
            <person name="Song X.-Z."/>
            <person name="Zhang L."/>
            <person name="Thornton R."/>
            <person name="Coyle M."/>
            <person name="Francisco L."/>
            <person name="Jackson L."/>
            <person name="Javaid M."/>
            <person name="Korchina V."/>
            <person name="Kovar C."/>
            <person name="Mata R."/>
            <person name="Mathew T."/>
            <person name="Ngo R."/>
            <person name="Nguyen L."/>
            <person name="Nguyen N."/>
            <person name="Okwuonu G."/>
            <person name="Ongeri F."/>
            <person name="Pham C."/>
            <person name="Simmons D."/>
            <person name="Wilczek-Boney K."/>
            <person name="Hale W."/>
            <person name="Jakkamsetti A."/>
            <person name="Pham P."/>
            <person name="Ruth R."/>
            <person name="San Lucas F."/>
            <person name="Warren J."/>
            <person name="Zhang J."/>
            <person name="Zhao Z."/>
            <person name="Zhou C."/>
            <person name="Zhu D."/>
            <person name="Lee S."/>
            <person name="Bess C."/>
            <person name="Blankenburg K."/>
            <person name="Forbes L."/>
            <person name="Fu Q."/>
            <person name="Gubbala S."/>
            <person name="Hirani K."/>
            <person name="Jayaseelan J.C."/>
            <person name="Lara F."/>
            <person name="Munidasa M."/>
            <person name="Palculict T."/>
            <person name="Patil S."/>
            <person name="Pu L.-L."/>
            <person name="Saada N."/>
            <person name="Tang L."/>
            <person name="Weissenberger G."/>
            <person name="Zhu Y."/>
            <person name="Hemphill L."/>
            <person name="Shang Y."/>
            <person name="Youmans B."/>
            <person name="Ayvaz T."/>
            <person name="Ross M."/>
            <person name="Santibanez J."/>
            <person name="Aqrawi P."/>
            <person name="Gross S."/>
            <person name="Joshi V."/>
            <person name="Fowler G."/>
            <person name="Nazareth L."/>
            <person name="Reid J."/>
            <person name="Worley K."/>
            <person name="Petrosino J."/>
            <person name="Highlander S."/>
            <person name="Gibbs R."/>
        </authorList>
    </citation>
    <scope>NUCLEOTIDE SEQUENCE [LARGE SCALE GENOMIC DNA]</scope>
    <source>
        <strain evidence="7 8">ATCC BAA-1640</strain>
    </source>
</reference>
<comment type="subcellular location">
    <subcellularLocation>
        <location evidence="6">Cytoplasm</location>
    </subcellularLocation>
</comment>
<organism evidence="7 8">
    <name type="scientific">Peptoniphilus duerdenii ATCC BAA-1640</name>
    <dbReference type="NCBI Taxonomy" id="862517"/>
    <lineage>
        <taxon>Bacteria</taxon>
        <taxon>Bacillati</taxon>
        <taxon>Bacillota</taxon>
        <taxon>Tissierellia</taxon>
        <taxon>Tissierellales</taxon>
        <taxon>Peptoniphilaceae</taxon>
        <taxon>Peptoniphilus</taxon>
    </lineage>
</organism>
<evidence type="ECO:0000313" key="7">
    <source>
        <dbReference type="EMBL" id="EFM25688.1"/>
    </source>
</evidence>
<evidence type="ECO:0000256" key="3">
    <source>
        <dbReference type="ARBA" id="ARBA00022679"/>
    </source>
</evidence>
<dbReference type="NCBIfam" id="TIGR00246">
    <property type="entry name" value="tRNA_RlmH_YbeA"/>
    <property type="match status" value="1"/>
</dbReference>
<dbReference type="STRING" id="862517.HMPREF9225_0750"/>
<dbReference type="Pfam" id="PF02590">
    <property type="entry name" value="SPOUT_MTase"/>
    <property type="match status" value="1"/>
</dbReference>
<keyword evidence="6" id="KW-0963">Cytoplasm</keyword>
<evidence type="ECO:0000256" key="1">
    <source>
        <dbReference type="ARBA" id="ARBA00022552"/>
    </source>
</evidence>
<dbReference type="PANTHER" id="PTHR33603:SF1">
    <property type="entry name" value="RIBOSOMAL RNA LARGE SUBUNIT METHYLTRANSFERASE H"/>
    <property type="match status" value="1"/>
</dbReference>
<feature type="binding site" evidence="6">
    <location>
        <position position="76"/>
    </location>
    <ligand>
        <name>S-adenosyl-L-methionine</name>
        <dbReference type="ChEBI" id="CHEBI:59789"/>
    </ligand>
</feature>
<dbReference type="OrthoDB" id="9806643at2"/>
<comment type="function">
    <text evidence="6">Specifically methylates the pseudouridine at position 1915 (m3Psi1915) in 23S rRNA.</text>
</comment>
<sequence length="159" mass="18306">MNIKIICVGKLKEKYLKMAQDEYLKRLGPYAKVEVIEIKDEDIKENFSESEVELAKEKEGAGILSKIKDRDLVFTLEIEGKQRSSEEFASEIEDMMVHGNSDVAFVIGGSCGISKEVMARSDRKISFSKMTFPHQIIRINLLEQIYRAFKIIKNEPYHK</sequence>
<dbReference type="GO" id="GO:0005737">
    <property type="term" value="C:cytoplasm"/>
    <property type="evidence" value="ECO:0007669"/>
    <property type="project" value="UniProtKB-SubCell"/>
</dbReference>
<evidence type="ECO:0000256" key="2">
    <source>
        <dbReference type="ARBA" id="ARBA00022603"/>
    </source>
</evidence>
<dbReference type="NCBIfam" id="NF000985">
    <property type="entry name" value="PRK00103.1-3"/>
    <property type="match status" value="1"/>
</dbReference>
<keyword evidence="3 6" id="KW-0808">Transferase</keyword>
<dbReference type="InterPro" id="IPR029026">
    <property type="entry name" value="tRNA_m1G_MTases_N"/>
</dbReference>
<dbReference type="eggNOG" id="COG1576">
    <property type="taxonomic scope" value="Bacteria"/>
</dbReference>
<evidence type="ECO:0000256" key="4">
    <source>
        <dbReference type="ARBA" id="ARBA00022691"/>
    </source>
</evidence>
<keyword evidence="4 6" id="KW-0949">S-adenosyl-L-methionine</keyword>
<protein>
    <recommendedName>
        <fullName evidence="6">Ribosomal RNA large subunit methyltransferase H</fullName>
        <ecNumber evidence="6">2.1.1.177</ecNumber>
    </recommendedName>
    <alternativeName>
        <fullName evidence="6">23S rRNA (pseudouridine1915-N3)-methyltransferase</fullName>
    </alternativeName>
    <alternativeName>
        <fullName evidence="6">23S rRNA m3Psi1915 methyltransferase</fullName>
    </alternativeName>
    <alternativeName>
        <fullName evidence="6">rRNA (pseudouridine-N3-)-methyltransferase RlmH</fullName>
    </alternativeName>
</protein>
<dbReference type="RefSeq" id="WP_008901565.1">
    <property type="nucleotide sequence ID" value="NZ_GL397071.1"/>
</dbReference>
<dbReference type="AlphaFoldDB" id="E0NKR1"/>
<dbReference type="PANTHER" id="PTHR33603">
    <property type="entry name" value="METHYLTRANSFERASE"/>
    <property type="match status" value="1"/>
</dbReference>
<evidence type="ECO:0000256" key="5">
    <source>
        <dbReference type="ARBA" id="ARBA00038303"/>
    </source>
</evidence>
<dbReference type="HAMAP" id="MF_00658">
    <property type="entry name" value="23SrRNA_methyltr_H"/>
    <property type="match status" value="1"/>
</dbReference>
<evidence type="ECO:0000313" key="8">
    <source>
        <dbReference type="Proteomes" id="UP000003280"/>
    </source>
</evidence>
<comment type="caution">
    <text evidence="7">The sequence shown here is derived from an EMBL/GenBank/DDBJ whole genome shotgun (WGS) entry which is preliminary data.</text>
</comment>
<dbReference type="PIRSF" id="PIRSF004505">
    <property type="entry name" value="MT_bac"/>
    <property type="match status" value="1"/>
</dbReference>
<dbReference type="Proteomes" id="UP000003280">
    <property type="component" value="Unassembled WGS sequence"/>
</dbReference>
<keyword evidence="8" id="KW-1185">Reference proteome</keyword>
<dbReference type="SUPFAM" id="SSF75217">
    <property type="entry name" value="alpha/beta knot"/>
    <property type="match status" value="1"/>
</dbReference>
<dbReference type="EMBL" id="AEEH01000028">
    <property type="protein sequence ID" value="EFM25688.1"/>
    <property type="molecule type" value="Genomic_DNA"/>
</dbReference>
<dbReference type="Gene3D" id="3.40.1280.10">
    <property type="match status" value="1"/>
</dbReference>
<keyword evidence="1 6" id="KW-0698">rRNA processing</keyword>
<dbReference type="InterPro" id="IPR029028">
    <property type="entry name" value="Alpha/beta_knot_MTases"/>
</dbReference>
<comment type="subunit">
    <text evidence="6">Homodimer.</text>
</comment>
<dbReference type="EC" id="2.1.1.177" evidence="6"/>
<dbReference type="CDD" id="cd18081">
    <property type="entry name" value="RlmH-like"/>
    <property type="match status" value="1"/>
</dbReference>
<dbReference type="HOGENOM" id="CLU_100552_0_0_9"/>
<gene>
    <name evidence="6 7" type="primary">rlmH</name>
    <name evidence="7" type="ORF">HMPREF9225_0750</name>
</gene>
<dbReference type="InterPro" id="IPR003742">
    <property type="entry name" value="RlmH-like"/>
</dbReference>
<accession>E0NKR1</accession>